<gene>
    <name evidence="2" type="ORF">Dace_3057</name>
</gene>
<evidence type="ECO:0000313" key="3">
    <source>
        <dbReference type="Proteomes" id="UP000005695"/>
    </source>
</evidence>
<dbReference type="InterPro" id="IPR049708">
    <property type="entry name" value="PP0621-like"/>
</dbReference>
<evidence type="ECO:0000313" key="2">
    <source>
        <dbReference type="EMBL" id="EAT17191.1"/>
    </source>
</evidence>
<evidence type="ECO:0000259" key="1">
    <source>
        <dbReference type="SMART" id="SM00746"/>
    </source>
</evidence>
<reference evidence="2" key="1">
    <citation type="submission" date="2006-05" db="EMBL/GenBank/DDBJ databases">
        <title>Annotation of the draft genome assembly of Desulfuromonas acetoxidans DSM 684.</title>
        <authorList>
            <consortium name="US DOE Joint Genome Institute (JGI-ORNL)"/>
            <person name="Larimer F."/>
            <person name="Land M."/>
            <person name="Hauser L."/>
        </authorList>
    </citation>
    <scope>NUCLEOTIDE SEQUENCE [LARGE SCALE GENOMIC DNA]</scope>
    <source>
        <strain evidence="2">DSM 684</strain>
    </source>
</reference>
<dbReference type="GO" id="GO:0008270">
    <property type="term" value="F:zinc ion binding"/>
    <property type="evidence" value="ECO:0007669"/>
    <property type="project" value="InterPro"/>
</dbReference>
<accession>Q1K4B2</accession>
<dbReference type="OrthoDB" id="3078737at2"/>
<sequence length="83" mass="9184">MIVRLVLLGILAFLGYTIFTALLRSLGGGASPPANKQADPDRMMPCSQCDTYVPETDMIEKRMGGQTLHFCSKECLNAYKKKK</sequence>
<dbReference type="InterPro" id="IPR011017">
    <property type="entry name" value="TRASH_dom"/>
</dbReference>
<comment type="caution">
    <text evidence="2">The sequence shown here is derived from an EMBL/GenBank/DDBJ whole genome shotgun (WGS) entry which is preliminary data.</text>
</comment>
<organism evidence="2 3">
    <name type="scientific">Desulfuromonas acetoxidans (strain DSM 684 / 11070)</name>
    <dbReference type="NCBI Taxonomy" id="281689"/>
    <lineage>
        <taxon>Bacteria</taxon>
        <taxon>Pseudomonadati</taxon>
        <taxon>Thermodesulfobacteriota</taxon>
        <taxon>Desulfuromonadia</taxon>
        <taxon>Desulfuromonadales</taxon>
        <taxon>Desulfuromonadaceae</taxon>
        <taxon>Desulfuromonas</taxon>
    </lineage>
</organism>
<dbReference type="InterPro" id="IPR010507">
    <property type="entry name" value="Znf_MYM"/>
</dbReference>
<dbReference type="EMBL" id="AAEW02000001">
    <property type="protein sequence ID" value="EAT17191.1"/>
    <property type="molecule type" value="Genomic_DNA"/>
</dbReference>
<dbReference type="SMART" id="SM00746">
    <property type="entry name" value="TRASH"/>
    <property type="match status" value="1"/>
</dbReference>
<protein>
    <recommendedName>
        <fullName evidence="1">TRASH domain-containing protein</fullName>
    </recommendedName>
</protein>
<dbReference type="Pfam" id="PF06467">
    <property type="entry name" value="zf-FCS"/>
    <property type="match status" value="1"/>
</dbReference>
<dbReference type="AlphaFoldDB" id="Q1K4B2"/>
<feature type="domain" description="TRASH" evidence="1">
    <location>
        <begin position="46"/>
        <end position="83"/>
    </location>
</feature>
<name>Q1K4B2_DESA6</name>
<reference evidence="2" key="2">
    <citation type="submission" date="2006-05" db="EMBL/GenBank/DDBJ databases">
        <title>Sequencing of the draft genome and assembly of Desulfuromonas acetoxidans DSM 684.</title>
        <authorList>
            <consortium name="US DOE Joint Genome Institute (JGI-PGF)"/>
            <person name="Copeland A."/>
            <person name="Lucas S."/>
            <person name="Lapidus A."/>
            <person name="Barry K."/>
            <person name="Detter J.C."/>
            <person name="Glavina del Rio T."/>
            <person name="Hammon N."/>
            <person name="Israni S."/>
            <person name="Dalin E."/>
            <person name="Tice H."/>
            <person name="Bruce D."/>
            <person name="Pitluck S."/>
            <person name="Richardson P."/>
        </authorList>
    </citation>
    <scope>NUCLEOTIDE SEQUENCE [LARGE SCALE GENOMIC DNA]</scope>
    <source>
        <strain evidence="2">DSM 684</strain>
    </source>
</reference>
<dbReference type="Proteomes" id="UP000005695">
    <property type="component" value="Unassembled WGS sequence"/>
</dbReference>
<proteinExistence type="predicted"/>
<dbReference type="NCBIfam" id="NF041023">
    <property type="entry name" value="PP0621_fam"/>
    <property type="match status" value="1"/>
</dbReference>
<dbReference type="RefSeq" id="WP_005997400.1">
    <property type="nucleotide sequence ID" value="NZ_AAEW02000001.1"/>
</dbReference>
<keyword evidence="3" id="KW-1185">Reference proteome</keyword>